<feature type="transmembrane region" description="Helical" evidence="2">
    <location>
        <begin position="177"/>
        <end position="196"/>
    </location>
</feature>
<dbReference type="Proteomes" id="UP001189429">
    <property type="component" value="Unassembled WGS sequence"/>
</dbReference>
<feature type="compositionally biased region" description="Low complexity" evidence="1">
    <location>
        <begin position="40"/>
        <end position="64"/>
    </location>
</feature>
<proteinExistence type="predicted"/>
<organism evidence="3 4">
    <name type="scientific">Prorocentrum cordatum</name>
    <dbReference type="NCBI Taxonomy" id="2364126"/>
    <lineage>
        <taxon>Eukaryota</taxon>
        <taxon>Sar</taxon>
        <taxon>Alveolata</taxon>
        <taxon>Dinophyceae</taxon>
        <taxon>Prorocentrales</taxon>
        <taxon>Prorocentraceae</taxon>
        <taxon>Prorocentrum</taxon>
    </lineage>
</organism>
<evidence type="ECO:0008006" key="5">
    <source>
        <dbReference type="Google" id="ProtNLM"/>
    </source>
</evidence>
<feature type="transmembrane region" description="Helical" evidence="2">
    <location>
        <begin position="149"/>
        <end position="168"/>
    </location>
</feature>
<feature type="transmembrane region" description="Helical" evidence="2">
    <location>
        <begin position="116"/>
        <end position="137"/>
    </location>
</feature>
<name>A0ABN9TSE4_9DINO</name>
<keyword evidence="2" id="KW-1133">Transmembrane helix</keyword>
<feature type="region of interest" description="Disordered" evidence="1">
    <location>
        <begin position="1"/>
        <end position="21"/>
    </location>
</feature>
<keyword evidence="2" id="KW-0812">Transmembrane</keyword>
<protein>
    <recommendedName>
        <fullName evidence="5">Protein YIPF3</fullName>
    </recommendedName>
</protein>
<reference evidence="3" key="1">
    <citation type="submission" date="2023-10" db="EMBL/GenBank/DDBJ databases">
        <authorList>
            <person name="Chen Y."/>
            <person name="Shah S."/>
            <person name="Dougan E. K."/>
            <person name="Thang M."/>
            <person name="Chan C."/>
        </authorList>
    </citation>
    <scope>NUCLEOTIDE SEQUENCE [LARGE SCALE GENOMIC DNA]</scope>
</reference>
<evidence type="ECO:0000256" key="2">
    <source>
        <dbReference type="SAM" id="Phobius"/>
    </source>
</evidence>
<comment type="caution">
    <text evidence="3">The sequence shown here is derived from an EMBL/GenBank/DDBJ whole genome shotgun (WGS) entry which is preliminary data.</text>
</comment>
<keyword evidence="2" id="KW-0472">Membrane</keyword>
<sequence length="202" mass="21577">AAAPRPPQAAETVSPAQRPRLLLPVPARNLLTDTWRADRGGSPAAGLPDLLPPAAAVPRPGLAAQRPPARSRAGGQLPARLQALDDQTVVPREVYNRMMQLGDTARGQLGRGMVNIVWYLLGQMAPTECCGILTLPARPSPDADLFPCQLVPVLCMLFFILCEVGSLARRADVVRGVAFSAMCLVLCPLALTFHQFSVNLAE</sequence>
<evidence type="ECO:0000256" key="1">
    <source>
        <dbReference type="SAM" id="MobiDB-lite"/>
    </source>
</evidence>
<keyword evidence="4" id="KW-1185">Reference proteome</keyword>
<accession>A0ABN9TSE4</accession>
<evidence type="ECO:0000313" key="3">
    <source>
        <dbReference type="EMBL" id="CAK0848919.1"/>
    </source>
</evidence>
<feature type="non-terminal residue" evidence="3">
    <location>
        <position position="1"/>
    </location>
</feature>
<feature type="region of interest" description="Disordered" evidence="1">
    <location>
        <begin position="35"/>
        <end position="75"/>
    </location>
</feature>
<gene>
    <name evidence="3" type="ORF">PCOR1329_LOCUS41749</name>
</gene>
<dbReference type="EMBL" id="CAUYUJ010015021">
    <property type="protein sequence ID" value="CAK0848919.1"/>
    <property type="molecule type" value="Genomic_DNA"/>
</dbReference>
<evidence type="ECO:0000313" key="4">
    <source>
        <dbReference type="Proteomes" id="UP001189429"/>
    </source>
</evidence>